<reference evidence="1 2" key="1">
    <citation type="journal article" date="2010" name="Science">
        <title>Genomic comparison of the ants Camponotus floridanus and Harpegnathos saltator.</title>
        <authorList>
            <person name="Bonasio R."/>
            <person name="Zhang G."/>
            <person name="Ye C."/>
            <person name="Mutti N.S."/>
            <person name="Fang X."/>
            <person name="Qin N."/>
            <person name="Donahue G."/>
            <person name="Yang P."/>
            <person name="Li Q."/>
            <person name="Li C."/>
            <person name="Zhang P."/>
            <person name="Huang Z."/>
            <person name="Berger S.L."/>
            <person name="Reinberg D."/>
            <person name="Wang J."/>
            <person name="Liebig J."/>
        </authorList>
    </citation>
    <scope>NUCLEOTIDE SEQUENCE [LARGE SCALE GENOMIC DNA]</scope>
    <source>
        <strain evidence="2">C129</strain>
    </source>
</reference>
<feature type="non-terminal residue" evidence="1">
    <location>
        <position position="1"/>
    </location>
</feature>
<sequence>KKFQQEWLTMPEFKDWLVQDKVNAKCKICNSVLKPGKSDLIKHSNGLNHLRKMESIQNIQPLRNTNFTSMIKKVQDLEAAICAFIVENDLPIVIVERFVPFLKSLPDIETVKNVSLGKQKATNLIRQGLRSHFNALLIRDLNKFPYSLFIDETTDISTEKQLAIMVSYFDKSEFTYKTNLLDIIPCPDGSAKGIFSVFKQTLLATKINLTNWIGFCSDTTNTMMGEHHSVSQMIKSEFPEIHIIKCNCHLIHLCADYACRKLPNSLEDICRTIYNHFARSPKNVDAYKKFQKFYNIKPHKLLKPCQTRWLSIHDCVRRIIEQWDGLKAYWETLAQEDPTVANNYTFAILNNPSKRCLLYFVEYGLDIMTEFNTIFQNKSPNFFLMKTKVIEIYHVLASNFMKREY</sequence>
<name>E2AYK7_CAMFO</name>
<dbReference type="AlphaFoldDB" id="E2AYK7"/>
<dbReference type="PANTHER" id="PTHR37162:SF1">
    <property type="entry name" value="BED-TYPE DOMAIN-CONTAINING PROTEIN"/>
    <property type="match status" value="1"/>
</dbReference>
<gene>
    <name evidence="1" type="ORF">EAG_00621</name>
</gene>
<dbReference type="Proteomes" id="UP000000311">
    <property type="component" value="Unassembled WGS sequence"/>
</dbReference>
<proteinExistence type="predicted"/>
<protein>
    <submittedName>
        <fullName evidence="1">Transposon-derived Buster3 transposase-like protein</fullName>
    </submittedName>
</protein>
<evidence type="ECO:0000313" key="2">
    <source>
        <dbReference type="Proteomes" id="UP000000311"/>
    </source>
</evidence>
<feature type="non-terminal residue" evidence="1">
    <location>
        <position position="405"/>
    </location>
</feature>
<dbReference type="InParanoid" id="E2AYK7"/>
<evidence type="ECO:0000313" key="1">
    <source>
        <dbReference type="EMBL" id="EFN61481.1"/>
    </source>
</evidence>
<dbReference type="PANTHER" id="PTHR37162">
    <property type="entry name" value="HAT FAMILY DIMERISATION DOMAINCONTAINING PROTEIN-RELATED"/>
    <property type="match status" value="1"/>
</dbReference>
<dbReference type="EMBL" id="GL443926">
    <property type="protein sequence ID" value="EFN61481.1"/>
    <property type="molecule type" value="Genomic_DNA"/>
</dbReference>
<dbReference type="OMA" id="WATIDEQ"/>
<dbReference type="SUPFAM" id="SSF53098">
    <property type="entry name" value="Ribonuclease H-like"/>
    <property type="match status" value="1"/>
</dbReference>
<organism evidence="2">
    <name type="scientific">Camponotus floridanus</name>
    <name type="common">Florida carpenter ant</name>
    <dbReference type="NCBI Taxonomy" id="104421"/>
    <lineage>
        <taxon>Eukaryota</taxon>
        <taxon>Metazoa</taxon>
        <taxon>Ecdysozoa</taxon>
        <taxon>Arthropoda</taxon>
        <taxon>Hexapoda</taxon>
        <taxon>Insecta</taxon>
        <taxon>Pterygota</taxon>
        <taxon>Neoptera</taxon>
        <taxon>Endopterygota</taxon>
        <taxon>Hymenoptera</taxon>
        <taxon>Apocrita</taxon>
        <taxon>Aculeata</taxon>
        <taxon>Formicoidea</taxon>
        <taxon>Formicidae</taxon>
        <taxon>Formicinae</taxon>
        <taxon>Camponotus</taxon>
    </lineage>
</organism>
<accession>E2AYK7</accession>
<dbReference type="InterPro" id="IPR012337">
    <property type="entry name" value="RNaseH-like_sf"/>
</dbReference>
<keyword evidence="2" id="KW-1185">Reference proteome</keyword>